<evidence type="ECO:0000259" key="4">
    <source>
        <dbReference type="PROSITE" id="PS50883"/>
    </source>
</evidence>
<dbReference type="SUPFAM" id="SSF52172">
    <property type="entry name" value="CheY-like"/>
    <property type="match status" value="1"/>
</dbReference>
<dbReference type="PATRIC" id="fig|1172194.4.peg.2091"/>
<dbReference type="RefSeq" id="WP_007185109.1">
    <property type="nucleotide sequence ID" value="NZ_AKGD01000001.1"/>
</dbReference>
<feature type="domain" description="Response regulatory" evidence="3">
    <location>
        <begin position="5"/>
        <end position="122"/>
    </location>
</feature>
<dbReference type="InterPro" id="IPR050706">
    <property type="entry name" value="Cyclic-di-GMP_PDE-like"/>
</dbReference>
<accession>I7ZJD7</accession>
<proteinExistence type="predicted"/>
<dbReference type="InterPro" id="IPR035919">
    <property type="entry name" value="EAL_sf"/>
</dbReference>
<dbReference type="Proteomes" id="UP000003704">
    <property type="component" value="Unassembled WGS sequence"/>
</dbReference>
<evidence type="ECO:0000256" key="2">
    <source>
        <dbReference type="SAM" id="Coils"/>
    </source>
</evidence>
<dbReference type="InterPro" id="IPR001633">
    <property type="entry name" value="EAL_dom"/>
</dbReference>
<comment type="caution">
    <text evidence="5">The sequence shown here is derived from an EMBL/GenBank/DDBJ whole genome shotgun (WGS) entry which is preliminary data.</text>
</comment>
<dbReference type="GO" id="GO:0000160">
    <property type="term" value="P:phosphorelay signal transduction system"/>
    <property type="evidence" value="ECO:0007669"/>
    <property type="project" value="InterPro"/>
</dbReference>
<name>I7ZJD7_9GAMM</name>
<protein>
    <recommendedName>
        <fullName evidence="7">Response regulator receiver modulated diguanylate phosphodiesterase</fullName>
    </recommendedName>
</protein>
<dbReference type="CDD" id="cd01948">
    <property type="entry name" value="EAL"/>
    <property type="match status" value="1"/>
</dbReference>
<dbReference type="PROSITE" id="PS50883">
    <property type="entry name" value="EAL"/>
    <property type="match status" value="1"/>
</dbReference>
<sequence length="572" mass="63348">MSAASILCVEDEPSLRRDLVEELQDAGYVVYEAPDGRQALELLQTQQPDLVLCDVTMPDINGLELLKRLRASELPSAQVPFVFLTAHGQKSDLIKGREFGADDYLVKPVDFDLLLSLLRSRLQSVARARSRVQTELAAAQQQIEKLLSQSLMSSLSGRPALLAALQEAREPVDLLLLRPTELQYLDAARGAEHQQRSLHSFLASLRRIDAALDTRVFDLSPYLYALVIPRRPNREKLLRGLDALRDQQTRIDGAPVRLRTTILLAPYEPVPEVSVGAFLDETLVALHLARREGADEVVVLTPKATERMRLLRHVEEMLPQAIAQGELFLQYEPKLQLRDRRIIGAEALVRWHSPTLGIISPGLFIPVIERLGLIGTLTPWVLDRALAGLRTLRDRGHREIVVAVNVSGSDLKNGLVHAVTTALDRHGIPPQALEIEITETAIIQDLSDAAQVMRSLRDLGVHVAIDDFGTGHASLTYLRTFPVDSIKIDRLFVQSVDVSSVDQAIVSSVIALGSALGLMVVAEGVETESQRDKLSRLGCLHGQGYLFTRSLSLDQFEEMLKGRETGNGRRET</sequence>
<organism evidence="5 6">
    <name type="scientific">Hydrocarboniphaga effusa AP103</name>
    <dbReference type="NCBI Taxonomy" id="1172194"/>
    <lineage>
        <taxon>Bacteria</taxon>
        <taxon>Pseudomonadati</taxon>
        <taxon>Pseudomonadota</taxon>
        <taxon>Gammaproteobacteria</taxon>
        <taxon>Nevskiales</taxon>
        <taxon>Nevskiaceae</taxon>
        <taxon>Hydrocarboniphaga</taxon>
    </lineage>
</organism>
<dbReference type="PROSITE" id="PS50110">
    <property type="entry name" value="RESPONSE_REGULATORY"/>
    <property type="match status" value="1"/>
</dbReference>
<dbReference type="STRING" id="1172194.WQQ_21660"/>
<dbReference type="Gene3D" id="3.20.20.450">
    <property type="entry name" value="EAL domain"/>
    <property type="match status" value="1"/>
</dbReference>
<dbReference type="Pfam" id="PF00563">
    <property type="entry name" value="EAL"/>
    <property type="match status" value="1"/>
</dbReference>
<dbReference type="InterPro" id="IPR001789">
    <property type="entry name" value="Sig_transdc_resp-reg_receiver"/>
</dbReference>
<gene>
    <name evidence="5" type="ORF">WQQ_21660</name>
</gene>
<dbReference type="SMART" id="SM00448">
    <property type="entry name" value="REC"/>
    <property type="match status" value="1"/>
</dbReference>
<reference evidence="5 6" key="1">
    <citation type="journal article" date="2012" name="J. Bacteriol.">
        <title>Genome Sequence of n-Alkane-Degrading Hydrocarboniphaga effusa Strain AP103T (ATCC BAA-332T).</title>
        <authorList>
            <person name="Chang H.K."/>
            <person name="Zylstra G.J."/>
            <person name="Chae J.C."/>
        </authorList>
    </citation>
    <scope>NUCLEOTIDE SEQUENCE [LARGE SCALE GENOMIC DNA]</scope>
    <source>
        <strain evidence="5 6">AP103</strain>
    </source>
</reference>
<evidence type="ECO:0000313" key="6">
    <source>
        <dbReference type="Proteomes" id="UP000003704"/>
    </source>
</evidence>
<dbReference type="AlphaFoldDB" id="I7ZJD7"/>
<feature type="coiled-coil region" evidence="2">
    <location>
        <begin position="122"/>
        <end position="149"/>
    </location>
</feature>
<dbReference type="SUPFAM" id="SSF141868">
    <property type="entry name" value="EAL domain-like"/>
    <property type="match status" value="1"/>
</dbReference>
<keyword evidence="6" id="KW-1185">Reference proteome</keyword>
<dbReference type="Pfam" id="PF00072">
    <property type="entry name" value="Response_reg"/>
    <property type="match status" value="1"/>
</dbReference>
<feature type="modified residue" description="4-aspartylphosphate" evidence="1">
    <location>
        <position position="54"/>
    </location>
</feature>
<dbReference type="CDD" id="cd17574">
    <property type="entry name" value="REC_OmpR"/>
    <property type="match status" value="1"/>
</dbReference>
<feature type="domain" description="EAL" evidence="4">
    <location>
        <begin position="311"/>
        <end position="564"/>
    </location>
</feature>
<evidence type="ECO:0000313" key="5">
    <source>
        <dbReference type="EMBL" id="EIT72029.1"/>
    </source>
</evidence>
<evidence type="ECO:0008006" key="7">
    <source>
        <dbReference type="Google" id="ProtNLM"/>
    </source>
</evidence>
<dbReference type="Gene3D" id="3.40.50.2300">
    <property type="match status" value="1"/>
</dbReference>
<dbReference type="OrthoDB" id="9812358at2"/>
<dbReference type="SMART" id="SM00052">
    <property type="entry name" value="EAL"/>
    <property type="match status" value="1"/>
</dbReference>
<dbReference type="PANTHER" id="PTHR33121">
    <property type="entry name" value="CYCLIC DI-GMP PHOSPHODIESTERASE PDEF"/>
    <property type="match status" value="1"/>
</dbReference>
<dbReference type="PANTHER" id="PTHR33121:SF79">
    <property type="entry name" value="CYCLIC DI-GMP PHOSPHODIESTERASE PDED-RELATED"/>
    <property type="match status" value="1"/>
</dbReference>
<keyword evidence="1" id="KW-0597">Phosphoprotein</keyword>
<dbReference type="GO" id="GO:0071111">
    <property type="term" value="F:cyclic-guanylate-specific phosphodiesterase activity"/>
    <property type="evidence" value="ECO:0007669"/>
    <property type="project" value="InterPro"/>
</dbReference>
<evidence type="ECO:0000259" key="3">
    <source>
        <dbReference type="PROSITE" id="PS50110"/>
    </source>
</evidence>
<keyword evidence="2" id="KW-0175">Coiled coil</keyword>
<evidence type="ECO:0000256" key="1">
    <source>
        <dbReference type="PROSITE-ProRule" id="PRU00169"/>
    </source>
</evidence>
<dbReference type="EMBL" id="AKGD01000001">
    <property type="protein sequence ID" value="EIT72029.1"/>
    <property type="molecule type" value="Genomic_DNA"/>
</dbReference>
<dbReference type="InterPro" id="IPR011006">
    <property type="entry name" value="CheY-like_superfamily"/>
</dbReference>